<dbReference type="InterPro" id="IPR036390">
    <property type="entry name" value="WH_DNA-bd_sf"/>
</dbReference>
<organism evidence="3 4">
    <name type="scientific">Methermicoccus shengliensis</name>
    <dbReference type="NCBI Taxonomy" id="660064"/>
    <lineage>
        <taxon>Archaea</taxon>
        <taxon>Methanobacteriati</taxon>
        <taxon>Methanobacteriota</taxon>
        <taxon>Stenosarchaea group</taxon>
        <taxon>Methanomicrobia</taxon>
        <taxon>Methanosarcinales</taxon>
        <taxon>Methermicoccaceae</taxon>
        <taxon>Methermicoccus</taxon>
    </lineage>
</organism>
<evidence type="ECO:0000259" key="2">
    <source>
        <dbReference type="Pfam" id="PF24034"/>
    </source>
</evidence>
<evidence type="ECO:0000313" key="4">
    <source>
        <dbReference type="Proteomes" id="UP000600363"/>
    </source>
</evidence>
<dbReference type="Gene3D" id="2.60.40.1120">
    <property type="entry name" value="Carboxypeptidase-like, regulatory domain"/>
    <property type="match status" value="1"/>
</dbReference>
<accession>A0A832W0Q0</accession>
<dbReference type="SUPFAM" id="SSF46785">
    <property type="entry name" value="Winged helix' DNA-binding domain"/>
    <property type="match status" value="1"/>
</dbReference>
<dbReference type="Gene3D" id="1.10.10.10">
    <property type="entry name" value="Winged helix-like DNA-binding domain superfamily/Winged helix DNA-binding domain"/>
    <property type="match status" value="1"/>
</dbReference>
<reference evidence="3" key="1">
    <citation type="journal article" date="2020" name="bioRxiv">
        <title>A rank-normalized archaeal taxonomy based on genome phylogeny resolves widespread incomplete and uneven classifications.</title>
        <authorList>
            <person name="Rinke C."/>
            <person name="Chuvochina M."/>
            <person name="Mussig A.J."/>
            <person name="Chaumeil P.-A."/>
            <person name="Waite D.W."/>
            <person name="Whitman W.B."/>
            <person name="Parks D.H."/>
            <person name="Hugenholtz P."/>
        </authorList>
    </citation>
    <scope>NUCLEOTIDE SEQUENCE</scope>
    <source>
        <strain evidence="3">UBA12518</strain>
    </source>
</reference>
<gene>
    <name evidence="3" type="ORF">HA299_07260</name>
</gene>
<feature type="transmembrane region" description="Helical" evidence="1">
    <location>
        <begin position="128"/>
        <end position="148"/>
    </location>
</feature>
<dbReference type="InterPro" id="IPR036388">
    <property type="entry name" value="WH-like_DNA-bd_sf"/>
</dbReference>
<name>A0A832W0Q0_9EURY</name>
<sequence length="225" mass="24624">MRRTALLLLVLLCAMPCASAAALVHGTVYQWDTLEPLPNVVIEVNTTPHQVMVSTTGTYSLFLDNGTYRIEASYIVDGMPVLYASDVITVRGDGEYVLDLLLFPPEDIAPELPDIAPELPEAQQNEGVPLYALLAIAGTAFAVLYVMLNRTSVRMAKVNAPYLPDDISKALDIIERAGGRITQKELRAELGSSEAKVSLLVSEMEHRGLVEKVKVGRGNVIYLRR</sequence>
<evidence type="ECO:0000256" key="1">
    <source>
        <dbReference type="SAM" id="Phobius"/>
    </source>
</evidence>
<dbReference type="EMBL" id="DUIH01000023">
    <property type="protein sequence ID" value="HIH70385.1"/>
    <property type="molecule type" value="Genomic_DNA"/>
</dbReference>
<dbReference type="InterPro" id="IPR055767">
    <property type="entry name" value="DUF7343"/>
</dbReference>
<dbReference type="RefSeq" id="WP_042686860.1">
    <property type="nucleotide sequence ID" value="NZ_DUIH01000023.1"/>
</dbReference>
<comment type="caution">
    <text evidence="3">The sequence shown here is derived from an EMBL/GenBank/DDBJ whole genome shotgun (WGS) entry which is preliminary data.</text>
</comment>
<keyword evidence="1" id="KW-0812">Transmembrane</keyword>
<feature type="domain" description="DUF7343" evidence="2">
    <location>
        <begin position="166"/>
        <end position="223"/>
    </location>
</feature>
<evidence type="ECO:0000313" key="3">
    <source>
        <dbReference type="EMBL" id="HIH70385.1"/>
    </source>
</evidence>
<dbReference type="AlphaFoldDB" id="A0A832W0Q0"/>
<proteinExistence type="predicted"/>
<dbReference type="Proteomes" id="UP000600363">
    <property type="component" value="Unassembled WGS sequence"/>
</dbReference>
<dbReference type="SUPFAM" id="SSF49464">
    <property type="entry name" value="Carboxypeptidase regulatory domain-like"/>
    <property type="match status" value="1"/>
</dbReference>
<keyword evidence="1" id="KW-0472">Membrane</keyword>
<dbReference type="Pfam" id="PF24034">
    <property type="entry name" value="DUF7343"/>
    <property type="match status" value="1"/>
</dbReference>
<protein>
    <recommendedName>
        <fullName evidence="2">DUF7343 domain-containing protein</fullName>
    </recommendedName>
</protein>
<dbReference type="InterPro" id="IPR008969">
    <property type="entry name" value="CarboxyPept-like_regulatory"/>
</dbReference>
<keyword evidence="1" id="KW-1133">Transmembrane helix</keyword>